<dbReference type="EMBL" id="CADCTR010002348">
    <property type="protein sequence ID" value="CAA9347725.1"/>
    <property type="molecule type" value="Genomic_DNA"/>
</dbReference>
<evidence type="ECO:0000313" key="3">
    <source>
        <dbReference type="EMBL" id="CAA9347725.1"/>
    </source>
</evidence>
<protein>
    <submittedName>
        <fullName evidence="3">Alkaline shock protein</fullName>
    </submittedName>
</protein>
<comment type="similarity">
    <text evidence="1">Belongs to the asp23 family.</text>
</comment>
<proteinExistence type="inferred from homology"/>
<feature type="non-terminal residue" evidence="3">
    <location>
        <position position="1"/>
    </location>
</feature>
<dbReference type="PANTHER" id="PTHR34297">
    <property type="entry name" value="HYPOTHETICAL CYTOSOLIC PROTEIN-RELATED"/>
    <property type="match status" value="1"/>
</dbReference>
<dbReference type="Pfam" id="PF03780">
    <property type="entry name" value="Asp23"/>
    <property type="match status" value="1"/>
</dbReference>
<feature type="region of interest" description="Disordered" evidence="2">
    <location>
        <begin position="1"/>
        <end position="30"/>
    </location>
</feature>
<feature type="compositionally biased region" description="Basic and acidic residues" evidence="2">
    <location>
        <begin position="1"/>
        <end position="17"/>
    </location>
</feature>
<sequence length="139" mass="15133">DHRHDPGTDERFGERPRQQRTGQPNTRVLPEGSIEVSPRAIASLVAHAVSRSYGVVGMAPANLRDSVVQVLRKEDQFRGIDVHLSRDAITVDIYIVVAYGTRISEVAQQVIATVDYALKQSLGLPVAAINVHVQGVSAE</sequence>
<evidence type="ECO:0000256" key="2">
    <source>
        <dbReference type="SAM" id="MobiDB-lite"/>
    </source>
</evidence>
<gene>
    <name evidence="3" type="ORF">AVDCRST_MAG93-6977</name>
</gene>
<organism evidence="3">
    <name type="scientific">uncultured Chloroflexia bacterium</name>
    <dbReference type="NCBI Taxonomy" id="1672391"/>
    <lineage>
        <taxon>Bacteria</taxon>
        <taxon>Bacillati</taxon>
        <taxon>Chloroflexota</taxon>
        <taxon>Chloroflexia</taxon>
        <taxon>environmental samples</taxon>
    </lineage>
</organism>
<name>A0A6J4M754_9CHLR</name>
<dbReference type="InterPro" id="IPR005531">
    <property type="entry name" value="Asp23"/>
</dbReference>
<accession>A0A6J4M754</accession>
<reference evidence="3" key="1">
    <citation type="submission" date="2020-02" db="EMBL/GenBank/DDBJ databases">
        <authorList>
            <person name="Meier V. D."/>
        </authorList>
    </citation>
    <scope>NUCLEOTIDE SEQUENCE</scope>
    <source>
        <strain evidence="3">AVDCRST_MAG93</strain>
    </source>
</reference>
<evidence type="ECO:0000256" key="1">
    <source>
        <dbReference type="ARBA" id="ARBA00005721"/>
    </source>
</evidence>
<dbReference type="AlphaFoldDB" id="A0A6J4M754"/>
<dbReference type="PANTHER" id="PTHR34297:SF2">
    <property type="entry name" value="ASP23_GLS24 FAMILY ENVELOPE STRESS RESPONSE PROTEIN"/>
    <property type="match status" value="1"/>
</dbReference>